<dbReference type="AlphaFoldDB" id="A0A9P0KD44"/>
<dbReference type="Pfam" id="PF21365">
    <property type="entry name" value="Glyco_hydro_31_3rd"/>
    <property type="match status" value="1"/>
</dbReference>
<evidence type="ECO:0000259" key="7">
    <source>
        <dbReference type="Pfam" id="PF21365"/>
    </source>
</evidence>
<evidence type="ECO:0000256" key="2">
    <source>
        <dbReference type="ARBA" id="ARBA00022801"/>
    </source>
</evidence>
<evidence type="ECO:0000256" key="5">
    <source>
        <dbReference type="SAM" id="SignalP"/>
    </source>
</evidence>
<keyword evidence="5" id="KW-0732">Signal</keyword>
<feature type="chain" id="PRO_5040338277" description="Glycoside hydrolase family 31" evidence="5">
    <location>
        <begin position="21"/>
        <end position="627"/>
    </location>
</feature>
<feature type="domain" description="Glycoside hydrolase family 31 TIM barrel" evidence="6">
    <location>
        <begin position="237"/>
        <end position="500"/>
    </location>
</feature>
<evidence type="ECO:0000256" key="1">
    <source>
        <dbReference type="ARBA" id="ARBA00007806"/>
    </source>
</evidence>
<proteinExistence type="inferred from homology"/>
<dbReference type="InterPro" id="IPR017853">
    <property type="entry name" value="GH"/>
</dbReference>
<name>A0A9P0KD44_ACAOB</name>
<organism evidence="8 9">
    <name type="scientific">Acanthoscelides obtectus</name>
    <name type="common">Bean weevil</name>
    <name type="synonym">Bruchus obtectus</name>
    <dbReference type="NCBI Taxonomy" id="200917"/>
    <lineage>
        <taxon>Eukaryota</taxon>
        <taxon>Metazoa</taxon>
        <taxon>Ecdysozoa</taxon>
        <taxon>Arthropoda</taxon>
        <taxon>Hexapoda</taxon>
        <taxon>Insecta</taxon>
        <taxon>Pterygota</taxon>
        <taxon>Neoptera</taxon>
        <taxon>Endopterygota</taxon>
        <taxon>Coleoptera</taxon>
        <taxon>Polyphaga</taxon>
        <taxon>Cucujiformia</taxon>
        <taxon>Chrysomeloidea</taxon>
        <taxon>Chrysomelidae</taxon>
        <taxon>Bruchinae</taxon>
        <taxon>Bruchini</taxon>
        <taxon>Acanthoscelides</taxon>
    </lineage>
</organism>
<feature type="signal peptide" evidence="5">
    <location>
        <begin position="1"/>
        <end position="20"/>
    </location>
</feature>
<keyword evidence="2 4" id="KW-0378">Hydrolase</keyword>
<protein>
    <recommendedName>
        <fullName evidence="10">Glycoside hydrolase family 31</fullName>
    </recommendedName>
</protein>
<keyword evidence="3 4" id="KW-0326">Glycosidase</keyword>
<dbReference type="Pfam" id="PF01055">
    <property type="entry name" value="Glyco_hydro_31_2nd"/>
    <property type="match status" value="1"/>
</dbReference>
<dbReference type="SUPFAM" id="SSF51445">
    <property type="entry name" value="(Trans)glycosidases"/>
    <property type="match status" value="1"/>
</dbReference>
<dbReference type="SUPFAM" id="SSF51011">
    <property type="entry name" value="Glycosyl hydrolase domain"/>
    <property type="match status" value="1"/>
</dbReference>
<dbReference type="PANTHER" id="PTHR43053:SF4">
    <property type="entry name" value="MYOGENESIS-REGULATING GLYCOSIDASE"/>
    <property type="match status" value="1"/>
</dbReference>
<gene>
    <name evidence="8" type="ORF">ACAOBT_LOCUS10306</name>
</gene>
<dbReference type="CDD" id="cd06592">
    <property type="entry name" value="GH31_NET37"/>
    <property type="match status" value="1"/>
</dbReference>
<keyword evidence="9" id="KW-1185">Reference proteome</keyword>
<evidence type="ECO:0000313" key="9">
    <source>
        <dbReference type="Proteomes" id="UP001152888"/>
    </source>
</evidence>
<dbReference type="InterPro" id="IPR050985">
    <property type="entry name" value="Alpha-glycosidase_related"/>
</dbReference>
<dbReference type="OrthoDB" id="10070917at2759"/>
<dbReference type="Gene3D" id="2.60.40.1180">
    <property type="entry name" value="Golgi alpha-mannosidase II"/>
    <property type="match status" value="1"/>
</dbReference>
<evidence type="ECO:0000256" key="3">
    <source>
        <dbReference type="ARBA" id="ARBA00023295"/>
    </source>
</evidence>
<dbReference type="Proteomes" id="UP001152888">
    <property type="component" value="Unassembled WGS sequence"/>
</dbReference>
<accession>A0A9P0KD44</accession>
<dbReference type="GO" id="GO:0004553">
    <property type="term" value="F:hydrolase activity, hydrolyzing O-glycosyl compounds"/>
    <property type="evidence" value="ECO:0007669"/>
    <property type="project" value="InterPro"/>
</dbReference>
<dbReference type="InterPro" id="IPR048395">
    <property type="entry name" value="Glyco_hydro_31_C"/>
</dbReference>
<evidence type="ECO:0008006" key="10">
    <source>
        <dbReference type="Google" id="ProtNLM"/>
    </source>
</evidence>
<dbReference type="InterPro" id="IPR000322">
    <property type="entry name" value="Glyco_hydro_31_TIM"/>
</dbReference>
<comment type="similarity">
    <text evidence="1 4">Belongs to the glycosyl hydrolase 31 family.</text>
</comment>
<dbReference type="GO" id="GO:0005975">
    <property type="term" value="P:carbohydrate metabolic process"/>
    <property type="evidence" value="ECO:0007669"/>
    <property type="project" value="InterPro"/>
</dbReference>
<comment type="caution">
    <text evidence="8">The sequence shown here is derived from an EMBL/GenBank/DDBJ whole genome shotgun (WGS) entry which is preliminary data.</text>
</comment>
<dbReference type="Gene3D" id="3.20.20.80">
    <property type="entry name" value="Glycosidases"/>
    <property type="match status" value="1"/>
</dbReference>
<evidence type="ECO:0000313" key="8">
    <source>
        <dbReference type="EMBL" id="CAH1972984.1"/>
    </source>
</evidence>
<dbReference type="PANTHER" id="PTHR43053">
    <property type="entry name" value="GLYCOSIDASE FAMILY 31"/>
    <property type="match status" value="1"/>
</dbReference>
<feature type="domain" description="Glycosyl hydrolase family 31 C-terminal" evidence="7">
    <location>
        <begin position="543"/>
        <end position="626"/>
    </location>
</feature>
<dbReference type="EMBL" id="CAKOFQ010006804">
    <property type="protein sequence ID" value="CAH1972984.1"/>
    <property type="molecule type" value="Genomic_DNA"/>
</dbReference>
<reference evidence="8" key="1">
    <citation type="submission" date="2022-03" db="EMBL/GenBank/DDBJ databases">
        <authorList>
            <person name="Sayadi A."/>
        </authorList>
    </citation>
    <scope>NUCLEOTIDE SEQUENCE</scope>
</reference>
<sequence>MSRLTLVLFGLLTLWHRSAAVEITSLPDRALILQFEKTGALLSISHKGKTVLESKIGYNRDVRNDFYEEEGILNITQVPHGFKVKWETVKLDTELKDCITFQDGVHWFGGPQRKEQHWPLEKMKIDGSEAYVLKQLDNFSVAEYYWLSSLGVYIHVNERTPLFVDQNNKEPNKLCFIAKAQSPYINRKRVILEYDIIIEDNARKAHMHAVENVLGKPKGHPNPMMVKEPIWTTWAKYKAKITDPVVLDFAKAIRKQNYTAGQLEIDDAWEKCYGAQEFDTSKDKFANIDSTVKELKKMDFRVTLWVHPFVDNDCKPTSEEGLKKGFFVKNPEGSTRATWWNGKDSHQIDFTKPEAAEWYAARLRKLQKSPGIDAFKFDAGETDYAPQPGVYDNLDQELVPNALSKHYVETCAQFGDLIEVRSGWRTQSLPVFIRMIDKDSNWGISNGLYTLITTLLQMNINGYSLVLPDMIGGNGYTDLPDAELIVRWTQANTFMPAMQFSYLPWDITSKKFDAPKIVKKFVDLHAEKSDIILEAMQEAVTSGKPVNPPIWWIAPEDPVALACDDEFLLGEKILVAPVIKKGATSRKVYLPDGNWSDGNSGKKYQGPLTIDSYSAPIDVLPWFIREA</sequence>
<evidence type="ECO:0000256" key="4">
    <source>
        <dbReference type="RuleBase" id="RU361185"/>
    </source>
</evidence>
<dbReference type="InterPro" id="IPR013780">
    <property type="entry name" value="Glyco_hydro_b"/>
</dbReference>
<evidence type="ECO:0000259" key="6">
    <source>
        <dbReference type="Pfam" id="PF01055"/>
    </source>
</evidence>